<comment type="function">
    <text evidence="6">Catalyzes the hydrolysis of queuosine 5'-phosphate, releasing the nucleobase queuine (q). Is required for salvage of queuine from exogenous queuosine (Q) that is imported and then converted to queuosine 5'-phosphate intracellularly.</text>
</comment>
<dbReference type="OrthoDB" id="416777at2759"/>
<evidence type="ECO:0000256" key="4">
    <source>
        <dbReference type="ARBA" id="ARBA00035393"/>
    </source>
</evidence>
<organism evidence="8 9">
    <name type="scientific">Peltaster fructicola</name>
    <dbReference type="NCBI Taxonomy" id="286661"/>
    <lineage>
        <taxon>Eukaryota</taxon>
        <taxon>Fungi</taxon>
        <taxon>Dikarya</taxon>
        <taxon>Ascomycota</taxon>
        <taxon>Pezizomycotina</taxon>
        <taxon>Dothideomycetes</taxon>
        <taxon>Dothideomycetes incertae sedis</taxon>
        <taxon>Peltaster</taxon>
    </lineage>
</organism>
<dbReference type="EMBL" id="CP051141">
    <property type="protein sequence ID" value="QIW98852.1"/>
    <property type="molecule type" value="Genomic_DNA"/>
</dbReference>
<evidence type="ECO:0000256" key="1">
    <source>
        <dbReference type="ARBA" id="ARBA00022801"/>
    </source>
</evidence>
<feature type="region of interest" description="Disordered" evidence="7">
    <location>
        <begin position="217"/>
        <end position="241"/>
    </location>
</feature>
<dbReference type="PANTHER" id="PTHR21314">
    <property type="entry name" value="QUEUOSINE 5'-PHOSPHATE N-GLYCOSYLASE_HYDROLASE-RELATED"/>
    <property type="match status" value="1"/>
</dbReference>
<proteinExistence type="inferred from homology"/>
<evidence type="ECO:0000256" key="3">
    <source>
        <dbReference type="ARBA" id="ARBA00035306"/>
    </source>
</evidence>
<name>A0A6H0XVS9_9PEZI</name>
<sequence length="466" mass="52411">MSDDEVDFELLELLRQRLSITTQVSDEISADTGVLADAEYIYNNAVDVSIDMWGTKSAAMRIWKTIQERGYSIAAWSEHEIHPKLGEELNEVEMANFVFTMDLLNFSFWSELSEEERFQIDYKGQRWTGYMSLVASLQRALSEGVPITTPRFWRSPLCTEDVIKRVFRGATAEHIPLLDERIAILYEAGDVLKEFDDVSDAVPVDGATLQDASDDVAITDRPTNVSNPDHERGLNSHAEESGGLSAVAETVASAVIDEDTSTPTEEGWVNLGAEVPSEPQTTQEQDLANFASSKDKSVVNLISKADKSAGKLVNLLVKHFSSFRDECRYEGRRVRLLKRAQIFVADLHAACNGQGIGAFRDIGNLTMFADYRVPQILHRFGVLSYCPSLEAQIHRKLPLEHRGSWEVQVRGCAIWATELLRREICRHPGTQSVNAVLIDFLLYDLAKELEFTKDSIPHHRTRSINY</sequence>
<evidence type="ECO:0000256" key="5">
    <source>
        <dbReference type="ARBA" id="ARBA00048204"/>
    </source>
</evidence>
<evidence type="ECO:0000256" key="2">
    <source>
        <dbReference type="ARBA" id="ARBA00035119"/>
    </source>
</evidence>
<dbReference type="Proteomes" id="UP000503462">
    <property type="component" value="Chromosome 3"/>
</dbReference>
<protein>
    <recommendedName>
        <fullName evidence="3 6">Queuosine 5'-phosphate N-glycosylase/hydrolase</fullName>
        <ecNumber evidence="6">3.2.2.-</ecNumber>
    </recommendedName>
    <alternativeName>
        <fullName evidence="4 6">Queuosine-nucleotide N-glycosylase/hydrolase</fullName>
    </alternativeName>
</protein>
<reference evidence="8 9" key="1">
    <citation type="journal article" date="2016" name="Sci. Rep.">
        <title>Peltaster fructicola genome reveals evolution from an invasive phytopathogen to an ectophytic parasite.</title>
        <authorList>
            <person name="Xu C."/>
            <person name="Chen H."/>
            <person name="Gleason M.L."/>
            <person name="Xu J.R."/>
            <person name="Liu H."/>
            <person name="Zhang R."/>
            <person name="Sun G."/>
        </authorList>
    </citation>
    <scope>NUCLEOTIDE SEQUENCE [LARGE SCALE GENOMIC DNA]</scope>
    <source>
        <strain evidence="8 9">LNHT1506</strain>
    </source>
</reference>
<evidence type="ECO:0000313" key="9">
    <source>
        <dbReference type="Proteomes" id="UP000503462"/>
    </source>
</evidence>
<gene>
    <name evidence="8" type="ORF">AMS68_004370</name>
</gene>
<comment type="catalytic activity">
    <reaction evidence="5 6">
        <text>queuosine 5'-phosphate + H2O = queuine + D-ribose 5-phosphate</text>
        <dbReference type="Rhea" id="RHEA:75387"/>
        <dbReference type="ChEBI" id="CHEBI:15377"/>
        <dbReference type="ChEBI" id="CHEBI:17433"/>
        <dbReference type="ChEBI" id="CHEBI:78346"/>
        <dbReference type="ChEBI" id="CHEBI:194371"/>
    </reaction>
    <physiologicalReaction direction="left-to-right" evidence="5 6">
        <dbReference type="Rhea" id="RHEA:75388"/>
    </physiologicalReaction>
</comment>
<evidence type="ECO:0000256" key="6">
    <source>
        <dbReference type="RuleBase" id="RU365002"/>
    </source>
</evidence>
<keyword evidence="1 6" id="KW-0378">Hydrolase</keyword>
<comment type="similarity">
    <text evidence="2 6">Belongs to the QNG1 protein family.</text>
</comment>
<dbReference type="InterPro" id="IPR019438">
    <property type="entry name" value="Q_salvage"/>
</dbReference>
<evidence type="ECO:0000256" key="7">
    <source>
        <dbReference type="SAM" id="MobiDB-lite"/>
    </source>
</evidence>
<dbReference type="GO" id="GO:0006400">
    <property type="term" value="P:tRNA modification"/>
    <property type="evidence" value="ECO:0007669"/>
    <property type="project" value="TreeGrafter"/>
</dbReference>
<dbReference type="Pfam" id="PF10343">
    <property type="entry name" value="Q_salvage"/>
    <property type="match status" value="2"/>
</dbReference>
<accession>A0A6H0XVS9</accession>
<dbReference type="GO" id="GO:0016787">
    <property type="term" value="F:hydrolase activity"/>
    <property type="evidence" value="ECO:0007669"/>
    <property type="project" value="UniProtKB-KW"/>
</dbReference>
<keyword evidence="9" id="KW-1185">Reference proteome</keyword>
<dbReference type="AlphaFoldDB" id="A0A6H0XVS9"/>
<feature type="compositionally biased region" description="Basic and acidic residues" evidence="7">
    <location>
        <begin position="228"/>
        <end position="240"/>
    </location>
</feature>
<dbReference type="PANTHER" id="PTHR21314:SF0">
    <property type="entry name" value="QUEUOSINE 5'-PHOSPHATE N-GLYCOSYLASE_HYDROLASE"/>
    <property type="match status" value="1"/>
</dbReference>
<dbReference type="EC" id="3.2.2.-" evidence="6"/>
<evidence type="ECO:0000313" key="8">
    <source>
        <dbReference type="EMBL" id="QIW98852.1"/>
    </source>
</evidence>